<proteinExistence type="predicted"/>
<dbReference type="EMBL" id="JAWHQM010000077">
    <property type="protein sequence ID" value="KAK5636784.1"/>
    <property type="molecule type" value="Genomic_DNA"/>
</dbReference>
<sequence length="79" mass="8820">MLHPRRYKRVIAGFKVDPTPPAFGDNRPASAHGVHNRILVPVVVHCGRRVRRREHVCRADVGAFIYDCGGARHPGCLRA</sequence>
<protein>
    <submittedName>
        <fullName evidence="1">Uncharacterized protein</fullName>
    </submittedName>
</protein>
<reference evidence="1 2" key="1">
    <citation type="submission" date="2023-10" db="EMBL/GenBank/DDBJ databases">
        <title>Draft genome sequence of Xylaria bambusicola isolate GMP-LS, the root and basal stem rot pathogen of sugarcane in Indonesia.</title>
        <authorList>
            <person name="Selvaraj P."/>
            <person name="Muralishankar V."/>
            <person name="Muruganantham S."/>
            <person name="Sp S."/>
            <person name="Haryani S."/>
            <person name="Lau K.J.X."/>
            <person name="Naqvi N.I."/>
        </authorList>
    </citation>
    <scope>NUCLEOTIDE SEQUENCE [LARGE SCALE GENOMIC DNA]</scope>
    <source>
        <strain evidence="1">GMP-LS</strain>
    </source>
</reference>
<dbReference type="Proteomes" id="UP001305414">
    <property type="component" value="Unassembled WGS sequence"/>
</dbReference>
<evidence type="ECO:0000313" key="2">
    <source>
        <dbReference type="Proteomes" id="UP001305414"/>
    </source>
</evidence>
<organism evidence="1 2">
    <name type="scientific">Xylaria bambusicola</name>
    <dbReference type="NCBI Taxonomy" id="326684"/>
    <lineage>
        <taxon>Eukaryota</taxon>
        <taxon>Fungi</taxon>
        <taxon>Dikarya</taxon>
        <taxon>Ascomycota</taxon>
        <taxon>Pezizomycotina</taxon>
        <taxon>Sordariomycetes</taxon>
        <taxon>Xylariomycetidae</taxon>
        <taxon>Xylariales</taxon>
        <taxon>Xylariaceae</taxon>
        <taxon>Xylaria</taxon>
    </lineage>
</organism>
<accession>A0AAN7V5P7</accession>
<comment type="caution">
    <text evidence="1">The sequence shown here is derived from an EMBL/GenBank/DDBJ whole genome shotgun (WGS) entry which is preliminary data.</text>
</comment>
<gene>
    <name evidence="1" type="ORF">RRF57_012496</name>
</gene>
<name>A0AAN7V5P7_9PEZI</name>
<dbReference type="AlphaFoldDB" id="A0AAN7V5P7"/>
<keyword evidence="2" id="KW-1185">Reference proteome</keyword>
<evidence type="ECO:0000313" key="1">
    <source>
        <dbReference type="EMBL" id="KAK5636784.1"/>
    </source>
</evidence>